<evidence type="ECO:0000313" key="2">
    <source>
        <dbReference type="Proteomes" id="UP000216624"/>
    </source>
</evidence>
<dbReference type="EMBL" id="NMWX01000174">
    <property type="protein sequence ID" value="OZF83865.1"/>
    <property type="molecule type" value="Genomic_DNA"/>
</dbReference>
<sequence length="415" mass="48662">MMENEDVLSSLVSKYYESDMFKIMLKSTIKECMKPLNEKVKALESRLRDLEDKLKVQKELEKAEQTPTPKSQLELNLATHLLNTIDISESFIISPVSIILAIHPFFKSASPQLRLKWAKLFLEGGTPDDMTEYFVDLLSVVRASVLWYEIKRIDGKENDPTIQHLYRNEGYHGLEENVFKDFLSTKLKFIEFESDEMIVNSINYNPIFDEIIHKFFTSKRTFYSTESSPQTMGFMEWRAHQHHFSEDDTFQMIEIQMRQHISLHIFLPKIRFGLRNALKNLKNGEKLYQLISTAEKKLVNIALPRFNINMETDLASFMRSIGIEKELYDTISEKVYGSIPSFVHKSQFELTFKKHSLEELLYNDDYVDDTDYTGLVHDSAPYCVYFPTKLEFLADHPFLFMLVKDSHVVYFGCYQ</sequence>
<dbReference type="Pfam" id="PF00079">
    <property type="entry name" value="Serpin"/>
    <property type="match status" value="1"/>
</dbReference>
<dbReference type="SUPFAM" id="SSF56574">
    <property type="entry name" value="Serpins"/>
    <property type="match status" value="1"/>
</dbReference>
<keyword evidence="2" id="KW-1185">Reference proteome</keyword>
<dbReference type="InterPro" id="IPR036186">
    <property type="entry name" value="Serpin_sf"/>
</dbReference>
<protein>
    <submittedName>
        <fullName evidence="1">Uncharacterized protein</fullName>
    </submittedName>
</protein>
<dbReference type="InterPro" id="IPR000215">
    <property type="entry name" value="Serpin_fam"/>
</dbReference>
<dbReference type="PANTHER" id="PTHR11461:SF211">
    <property type="entry name" value="GH10112P-RELATED"/>
    <property type="match status" value="1"/>
</dbReference>
<dbReference type="SMART" id="SM00093">
    <property type="entry name" value="SERPIN"/>
    <property type="match status" value="1"/>
</dbReference>
<dbReference type="InterPro" id="IPR023796">
    <property type="entry name" value="Serpin_dom"/>
</dbReference>
<comment type="caution">
    <text evidence="1">The sequence shown here is derived from an EMBL/GenBank/DDBJ whole genome shotgun (WGS) entry which is preliminary data.</text>
</comment>
<dbReference type="GO" id="GO:0004867">
    <property type="term" value="F:serine-type endopeptidase inhibitor activity"/>
    <property type="evidence" value="ECO:0007669"/>
    <property type="project" value="InterPro"/>
</dbReference>
<feature type="non-terminal residue" evidence="1">
    <location>
        <position position="1"/>
    </location>
</feature>
<dbReference type="PANTHER" id="PTHR11461">
    <property type="entry name" value="SERINE PROTEASE INHIBITOR, SERPIN"/>
    <property type="match status" value="1"/>
</dbReference>
<dbReference type="CTD" id="9810024"/>
<dbReference type="KEGG" id="crq:GCK72_002400"/>
<reference evidence="1" key="1">
    <citation type="submission" date="2017-08" db="EMBL/GenBank/DDBJ databases">
        <authorList>
            <person name="de Groot N.N."/>
        </authorList>
    </citation>
    <scope>NUCLEOTIDE SEQUENCE [LARGE SCALE GENOMIC DNA]</scope>
    <source>
        <strain evidence="1">PX439</strain>
    </source>
</reference>
<dbReference type="OrthoDB" id="9518664at2759"/>
<dbReference type="Gene3D" id="2.30.39.10">
    <property type="entry name" value="Alpha-1-antitrypsin, domain 1"/>
    <property type="match status" value="1"/>
</dbReference>
<evidence type="ECO:0000313" key="1">
    <source>
        <dbReference type="EMBL" id="OZF83865.1"/>
    </source>
</evidence>
<dbReference type="HOGENOM" id="CLU_055886_0_0_1"/>
<dbReference type="InterPro" id="IPR042185">
    <property type="entry name" value="Serpin_sf_2"/>
</dbReference>
<dbReference type="Proteomes" id="UP000216624">
    <property type="component" value="Unassembled WGS sequence"/>
</dbReference>
<dbReference type="eggNOG" id="KOG2392">
    <property type="taxonomic scope" value="Eukaryota"/>
</dbReference>
<accession>A0A260ZEU6</accession>
<organism evidence="1 2">
    <name type="scientific">Caenorhabditis remanei</name>
    <name type="common">Caenorhabditis vulgaris</name>
    <dbReference type="NCBI Taxonomy" id="31234"/>
    <lineage>
        <taxon>Eukaryota</taxon>
        <taxon>Metazoa</taxon>
        <taxon>Ecdysozoa</taxon>
        <taxon>Nematoda</taxon>
        <taxon>Chromadorea</taxon>
        <taxon>Rhabditida</taxon>
        <taxon>Rhabditina</taxon>
        <taxon>Rhabditomorpha</taxon>
        <taxon>Rhabditoidea</taxon>
        <taxon>Rhabditidae</taxon>
        <taxon>Peloderinae</taxon>
        <taxon>Caenorhabditis</taxon>
    </lineage>
</organism>
<proteinExistence type="predicted"/>
<gene>
    <name evidence="1" type="ORF">FL82_15765</name>
</gene>
<dbReference type="GO" id="GO:0005615">
    <property type="term" value="C:extracellular space"/>
    <property type="evidence" value="ECO:0007669"/>
    <property type="project" value="InterPro"/>
</dbReference>
<dbReference type="STRING" id="31234.E3LW00"/>
<name>A0A260ZEU6_CAERE</name>